<dbReference type="Proteomes" id="UP000015347">
    <property type="component" value="Unassembled WGS sequence"/>
</dbReference>
<dbReference type="STRING" id="1123237.Salmuc_03852"/>
<evidence type="ECO:0000256" key="1">
    <source>
        <dbReference type="ARBA" id="ARBA00023002"/>
    </source>
</evidence>
<keyword evidence="3" id="KW-1185">Reference proteome</keyword>
<dbReference type="Pfam" id="PF13510">
    <property type="entry name" value="Fer2_4"/>
    <property type="match status" value="1"/>
</dbReference>
<dbReference type="GO" id="GO:0016491">
    <property type="term" value="F:oxidoreductase activity"/>
    <property type="evidence" value="ECO:0007669"/>
    <property type="project" value="UniProtKB-KW"/>
</dbReference>
<evidence type="ECO:0000313" key="3">
    <source>
        <dbReference type="Proteomes" id="UP000015347"/>
    </source>
</evidence>
<keyword evidence="1" id="KW-0560">Oxidoreductase</keyword>
<evidence type="ECO:0008006" key="4">
    <source>
        <dbReference type="Google" id="ProtNLM"/>
    </source>
</evidence>
<sequence length="99" mass="10862">MFKSVLDGAERGPAVTVMVEGQEVEAWEDETVASLLLRHFGTARLTPVSQSPRAPYCMMGVCFDCLAVIDGKWSTQSCLEPVRAGMSIERQNGAREVEQ</sequence>
<protein>
    <recommendedName>
        <fullName evidence="4">Opine oxidase subunit C</fullName>
    </recommendedName>
</protein>
<proteinExistence type="predicted"/>
<dbReference type="AlphaFoldDB" id="S9RR85"/>
<accession>S9RR85</accession>
<dbReference type="GO" id="GO:0051536">
    <property type="term" value="F:iron-sulfur cluster binding"/>
    <property type="evidence" value="ECO:0007669"/>
    <property type="project" value="InterPro"/>
</dbReference>
<gene>
    <name evidence="2" type="ORF">Salmuc_03852</name>
</gene>
<dbReference type="eggNOG" id="COG1034">
    <property type="taxonomic scope" value="Bacteria"/>
</dbReference>
<dbReference type="EMBL" id="APVH01000032">
    <property type="protein sequence ID" value="EPX80535.1"/>
    <property type="molecule type" value="Genomic_DNA"/>
</dbReference>
<dbReference type="InterPro" id="IPR036010">
    <property type="entry name" value="2Fe-2S_ferredoxin-like_sf"/>
</dbReference>
<dbReference type="HOGENOM" id="CLU_153062_1_0_5"/>
<dbReference type="Gene3D" id="3.10.20.440">
    <property type="entry name" value="2Fe-2S iron-sulphur cluster binding domain, sarcosine oxidase, alpha subunit, N-terminal domain"/>
    <property type="match status" value="1"/>
</dbReference>
<organism evidence="2 3">
    <name type="scientific">Salipiger mucosus DSM 16094</name>
    <dbReference type="NCBI Taxonomy" id="1123237"/>
    <lineage>
        <taxon>Bacteria</taxon>
        <taxon>Pseudomonadati</taxon>
        <taxon>Pseudomonadota</taxon>
        <taxon>Alphaproteobacteria</taxon>
        <taxon>Rhodobacterales</taxon>
        <taxon>Roseobacteraceae</taxon>
        <taxon>Salipiger</taxon>
    </lineage>
</organism>
<dbReference type="RefSeq" id="WP_020039672.1">
    <property type="nucleotide sequence ID" value="NZ_KE557277.1"/>
</dbReference>
<evidence type="ECO:0000313" key="2">
    <source>
        <dbReference type="EMBL" id="EPX80535.1"/>
    </source>
</evidence>
<name>S9RR85_9RHOB</name>
<dbReference type="SUPFAM" id="SSF54292">
    <property type="entry name" value="2Fe-2S ferredoxin-like"/>
    <property type="match status" value="1"/>
</dbReference>
<dbReference type="OrthoDB" id="573392at2"/>
<reference evidence="3" key="1">
    <citation type="journal article" date="2014" name="Stand. Genomic Sci.">
        <title>Genome sequence of the exopolysaccharide-producing Salipiger mucosus type strain (DSM 16094(T)), a moderately halophilic member of the Roseobacter clade.</title>
        <authorList>
            <person name="Riedel T."/>
            <person name="Spring S."/>
            <person name="Fiebig A."/>
            <person name="Petersen J."/>
            <person name="Kyrpides N.C."/>
            <person name="Goker M."/>
            <person name="Klenk H.P."/>
        </authorList>
    </citation>
    <scope>NUCLEOTIDE SEQUENCE [LARGE SCALE GENOMIC DNA]</scope>
    <source>
        <strain evidence="3">DSM 16094</strain>
    </source>
</reference>
<comment type="caution">
    <text evidence="2">The sequence shown here is derived from an EMBL/GenBank/DDBJ whole genome shotgun (WGS) entry which is preliminary data.</text>
</comment>
<dbReference type="InterPro" id="IPR042204">
    <property type="entry name" value="2Fe-2S-bd_N"/>
</dbReference>